<accession>A0A8X6UEA4</accession>
<organism evidence="1 2">
    <name type="scientific">Nephila pilipes</name>
    <name type="common">Giant wood spider</name>
    <name type="synonym">Nephila maculata</name>
    <dbReference type="NCBI Taxonomy" id="299642"/>
    <lineage>
        <taxon>Eukaryota</taxon>
        <taxon>Metazoa</taxon>
        <taxon>Ecdysozoa</taxon>
        <taxon>Arthropoda</taxon>
        <taxon>Chelicerata</taxon>
        <taxon>Arachnida</taxon>
        <taxon>Araneae</taxon>
        <taxon>Araneomorphae</taxon>
        <taxon>Entelegynae</taxon>
        <taxon>Araneoidea</taxon>
        <taxon>Nephilidae</taxon>
        <taxon>Nephila</taxon>
    </lineage>
</organism>
<reference evidence="1" key="1">
    <citation type="submission" date="2020-08" db="EMBL/GenBank/DDBJ databases">
        <title>Multicomponent nature underlies the extraordinary mechanical properties of spider dragline silk.</title>
        <authorList>
            <person name="Kono N."/>
            <person name="Nakamura H."/>
            <person name="Mori M."/>
            <person name="Yoshida Y."/>
            <person name="Ohtoshi R."/>
            <person name="Malay A.D."/>
            <person name="Moran D.A.P."/>
            <person name="Tomita M."/>
            <person name="Numata K."/>
            <person name="Arakawa K."/>
        </authorList>
    </citation>
    <scope>NUCLEOTIDE SEQUENCE</scope>
</reference>
<proteinExistence type="predicted"/>
<dbReference type="Proteomes" id="UP000887013">
    <property type="component" value="Unassembled WGS sequence"/>
</dbReference>
<sequence>MLTFRNTVFGYIATSTVENSNRSKYYDFISRNQTSNDCPQRFWFMEYTKKTPKFQGRKKQFDKKKFVELKEATMRADLIFKCHIKKLTNWEIQKARLTSGLISCRK</sequence>
<name>A0A8X6UEA4_NEPPI</name>
<protein>
    <submittedName>
        <fullName evidence="1">Uncharacterized protein</fullName>
    </submittedName>
</protein>
<evidence type="ECO:0000313" key="2">
    <source>
        <dbReference type="Proteomes" id="UP000887013"/>
    </source>
</evidence>
<dbReference type="AlphaFoldDB" id="A0A8X6UEA4"/>
<dbReference type="EMBL" id="BMAW01078271">
    <property type="protein sequence ID" value="GFU10287.1"/>
    <property type="molecule type" value="Genomic_DNA"/>
</dbReference>
<gene>
    <name evidence="1" type="ORF">NPIL_668351</name>
</gene>
<comment type="caution">
    <text evidence="1">The sequence shown here is derived from an EMBL/GenBank/DDBJ whole genome shotgun (WGS) entry which is preliminary data.</text>
</comment>
<keyword evidence="2" id="KW-1185">Reference proteome</keyword>
<evidence type="ECO:0000313" key="1">
    <source>
        <dbReference type="EMBL" id="GFU10287.1"/>
    </source>
</evidence>